<evidence type="ECO:0000256" key="4">
    <source>
        <dbReference type="ARBA" id="ARBA00022490"/>
    </source>
</evidence>
<evidence type="ECO:0000256" key="3">
    <source>
        <dbReference type="ARBA" id="ARBA00012103"/>
    </source>
</evidence>
<dbReference type="RefSeq" id="WP_123119605.1">
    <property type="nucleotide sequence ID" value="NZ_RJJR01000002.1"/>
</dbReference>
<dbReference type="InterPro" id="IPR036554">
    <property type="entry name" value="GHMP_kinase_C_sf"/>
</dbReference>
<evidence type="ECO:0000313" key="14">
    <source>
        <dbReference type="EMBL" id="RNI39041.1"/>
    </source>
</evidence>
<dbReference type="Gene3D" id="3.30.70.890">
    <property type="entry name" value="GHMP kinase, C-terminal domain"/>
    <property type="match status" value="1"/>
</dbReference>
<dbReference type="SUPFAM" id="SSF55060">
    <property type="entry name" value="GHMP Kinase, C-terminal domain"/>
    <property type="match status" value="1"/>
</dbReference>
<proteinExistence type="inferred from homology"/>
<keyword evidence="11" id="KW-0443">Lipid metabolism</keyword>
<evidence type="ECO:0000256" key="9">
    <source>
        <dbReference type="ARBA" id="ARBA00022840"/>
    </source>
</evidence>
<dbReference type="PRINTS" id="PR00960">
    <property type="entry name" value="LMBPPROTEIN"/>
</dbReference>
<keyword evidence="8 14" id="KW-0418">Kinase</keyword>
<evidence type="ECO:0000256" key="10">
    <source>
        <dbReference type="ARBA" id="ARBA00022842"/>
    </source>
</evidence>
<dbReference type="PROSITE" id="PS00627">
    <property type="entry name" value="GHMP_KINASES_ATP"/>
    <property type="match status" value="1"/>
</dbReference>
<dbReference type="InterPro" id="IPR006205">
    <property type="entry name" value="Mev_gal_kin"/>
</dbReference>
<evidence type="ECO:0000259" key="13">
    <source>
        <dbReference type="Pfam" id="PF00288"/>
    </source>
</evidence>
<dbReference type="GO" id="GO:0004496">
    <property type="term" value="F:mevalonate kinase activity"/>
    <property type="evidence" value="ECO:0007669"/>
    <property type="project" value="UniProtKB-EC"/>
</dbReference>
<comment type="pathway">
    <text evidence="12">Isoprenoid biosynthesis; isopentenyl diphosphate biosynthesis via mevalonate pathway; isopentenyl diphosphate from (R)-mevalonate: step 1/3.</text>
</comment>
<dbReference type="OrthoDB" id="977547at2"/>
<dbReference type="Gene3D" id="3.30.230.10">
    <property type="match status" value="1"/>
</dbReference>
<evidence type="ECO:0000313" key="15">
    <source>
        <dbReference type="Proteomes" id="UP000267223"/>
    </source>
</evidence>
<dbReference type="SUPFAM" id="SSF54211">
    <property type="entry name" value="Ribosomal protein S5 domain 2-like"/>
    <property type="match status" value="1"/>
</dbReference>
<dbReference type="AlphaFoldDB" id="A0A3M9NMN2"/>
<comment type="similarity">
    <text evidence="2">Belongs to the GHMP kinase family. Mevalonate kinase subfamily.</text>
</comment>
<evidence type="ECO:0000256" key="12">
    <source>
        <dbReference type="ARBA" id="ARBA00029438"/>
    </source>
</evidence>
<dbReference type="InterPro" id="IPR014721">
    <property type="entry name" value="Ribsml_uS5_D2-typ_fold_subgr"/>
</dbReference>
<evidence type="ECO:0000256" key="1">
    <source>
        <dbReference type="ARBA" id="ARBA00004496"/>
    </source>
</evidence>
<reference evidence="14 15" key="1">
    <citation type="submission" date="2018-11" db="EMBL/GenBank/DDBJ databases">
        <title>Draft genome sequence of Ferruginibacter sp. BO-59.</title>
        <authorList>
            <person name="Im W.T."/>
        </authorList>
    </citation>
    <scope>NUCLEOTIDE SEQUENCE [LARGE SCALE GENOMIC DNA]</scope>
    <source>
        <strain evidence="14 15">BO-59</strain>
    </source>
</reference>
<dbReference type="InterPro" id="IPR006203">
    <property type="entry name" value="GHMP_knse_ATP-bd_CS"/>
</dbReference>
<comment type="caution">
    <text evidence="14">The sequence shown here is derived from an EMBL/GenBank/DDBJ whole genome shotgun (WGS) entry which is preliminary data.</text>
</comment>
<comment type="subcellular location">
    <subcellularLocation>
        <location evidence="1">Cytoplasm</location>
    </subcellularLocation>
</comment>
<evidence type="ECO:0000256" key="11">
    <source>
        <dbReference type="ARBA" id="ARBA00023098"/>
    </source>
</evidence>
<evidence type="ECO:0000256" key="5">
    <source>
        <dbReference type="ARBA" id="ARBA00022516"/>
    </source>
</evidence>
<name>A0A3M9NMN2_9BACT</name>
<dbReference type="EMBL" id="RJJR01000002">
    <property type="protein sequence ID" value="RNI39041.1"/>
    <property type="molecule type" value="Genomic_DNA"/>
</dbReference>
<dbReference type="UniPathway" id="UPA00057">
    <property type="reaction ID" value="UER00098"/>
</dbReference>
<feature type="domain" description="GHMP kinase N-terminal" evidence="13">
    <location>
        <begin position="83"/>
        <end position="148"/>
    </location>
</feature>
<keyword evidence="7" id="KW-0547">Nucleotide-binding</keyword>
<dbReference type="InterPro" id="IPR020568">
    <property type="entry name" value="Ribosomal_Su5_D2-typ_SF"/>
</dbReference>
<evidence type="ECO:0000256" key="2">
    <source>
        <dbReference type="ARBA" id="ARBA00006495"/>
    </source>
</evidence>
<dbReference type="PANTHER" id="PTHR43290:SF2">
    <property type="entry name" value="MEVALONATE KINASE"/>
    <property type="match status" value="1"/>
</dbReference>
<keyword evidence="9" id="KW-0067">ATP-binding</keyword>
<organism evidence="14 15">
    <name type="scientific">Hanamia caeni</name>
    <dbReference type="NCBI Taxonomy" id="2294116"/>
    <lineage>
        <taxon>Bacteria</taxon>
        <taxon>Pseudomonadati</taxon>
        <taxon>Bacteroidota</taxon>
        <taxon>Chitinophagia</taxon>
        <taxon>Chitinophagales</taxon>
        <taxon>Chitinophagaceae</taxon>
        <taxon>Hanamia</taxon>
    </lineage>
</organism>
<dbReference type="GO" id="GO:0019287">
    <property type="term" value="P:isopentenyl diphosphate biosynthetic process, mevalonate pathway"/>
    <property type="evidence" value="ECO:0007669"/>
    <property type="project" value="UniProtKB-UniPathway"/>
</dbReference>
<dbReference type="PANTHER" id="PTHR43290">
    <property type="entry name" value="MEVALONATE KINASE"/>
    <property type="match status" value="1"/>
</dbReference>
<sequence>MESFNSKVLLLGEYSALYNSMALVMPYDRFSGQLTFANRDTTNKFAFRSNEFLKKFSTFVANHADENFVLEVKKFEQEIENGLFFNSNIPQGYGLGSSGALVVAIFLRYLKKAKEFKDELKHLTLETAQKLKKSLGQMESFFHGTSSGLDPLSIILNKPILYKNADEILPVSIPDSNEKGNNIIFLLNTGISRQTSAMMQQFKSFCEETEFRNKIQDELVNYTNASIQSFLENNPITLYQNLENLIRFQLEEMQFFIPSSFQNVMKKGINNGDYFLKICGAGGGGFMLGFTGNWAKTSEDLKAFSPQIIYRY</sequence>
<dbReference type="Proteomes" id="UP000267223">
    <property type="component" value="Unassembled WGS sequence"/>
</dbReference>
<gene>
    <name evidence="14" type="ORF">EFY79_05150</name>
</gene>
<dbReference type="InterPro" id="IPR001174">
    <property type="entry name" value="HddA/FKP"/>
</dbReference>
<dbReference type="GO" id="GO:0005829">
    <property type="term" value="C:cytosol"/>
    <property type="evidence" value="ECO:0007669"/>
    <property type="project" value="TreeGrafter"/>
</dbReference>
<keyword evidence="10" id="KW-0460">Magnesium</keyword>
<dbReference type="InterPro" id="IPR006204">
    <property type="entry name" value="GHMP_kinase_N_dom"/>
</dbReference>
<protein>
    <recommendedName>
        <fullName evidence="3">mevalonate kinase</fullName>
        <ecNumber evidence="3">2.7.1.36</ecNumber>
    </recommendedName>
</protein>
<evidence type="ECO:0000256" key="7">
    <source>
        <dbReference type="ARBA" id="ARBA00022741"/>
    </source>
</evidence>
<evidence type="ECO:0000256" key="8">
    <source>
        <dbReference type="ARBA" id="ARBA00022777"/>
    </source>
</evidence>
<dbReference type="Pfam" id="PF00288">
    <property type="entry name" value="GHMP_kinases_N"/>
    <property type="match status" value="1"/>
</dbReference>
<evidence type="ECO:0000256" key="6">
    <source>
        <dbReference type="ARBA" id="ARBA00022679"/>
    </source>
</evidence>
<dbReference type="GO" id="GO:0005524">
    <property type="term" value="F:ATP binding"/>
    <property type="evidence" value="ECO:0007669"/>
    <property type="project" value="UniProtKB-KW"/>
</dbReference>
<keyword evidence="4" id="KW-0963">Cytoplasm</keyword>
<keyword evidence="6" id="KW-0808">Transferase</keyword>
<dbReference type="EC" id="2.7.1.36" evidence="3"/>
<keyword evidence="15" id="KW-1185">Reference proteome</keyword>
<accession>A0A3M9NMN2</accession>
<keyword evidence="5" id="KW-0444">Lipid biosynthesis</keyword>